<dbReference type="Proteomes" id="UP000799429">
    <property type="component" value="Unassembled WGS sequence"/>
</dbReference>
<evidence type="ECO:0000313" key="1">
    <source>
        <dbReference type="EMBL" id="KAF2841017.1"/>
    </source>
</evidence>
<reference evidence="1" key="1">
    <citation type="journal article" date="2020" name="Stud. Mycol.">
        <title>101 Dothideomycetes genomes: a test case for predicting lifestyles and emergence of pathogens.</title>
        <authorList>
            <person name="Haridas S."/>
            <person name="Albert R."/>
            <person name="Binder M."/>
            <person name="Bloem J."/>
            <person name="Labutti K."/>
            <person name="Salamov A."/>
            <person name="Andreopoulos B."/>
            <person name="Baker S."/>
            <person name="Barry K."/>
            <person name="Bills G."/>
            <person name="Bluhm B."/>
            <person name="Cannon C."/>
            <person name="Castanera R."/>
            <person name="Culley D."/>
            <person name="Daum C."/>
            <person name="Ezra D."/>
            <person name="Gonzalez J."/>
            <person name="Henrissat B."/>
            <person name="Kuo A."/>
            <person name="Liang C."/>
            <person name="Lipzen A."/>
            <person name="Lutzoni F."/>
            <person name="Magnuson J."/>
            <person name="Mondo S."/>
            <person name="Nolan M."/>
            <person name="Ohm R."/>
            <person name="Pangilinan J."/>
            <person name="Park H.-J."/>
            <person name="Ramirez L."/>
            <person name="Alfaro M."/>
            <person name="Sun H."/>
            <person name="Tritt A."/>
            <person name="Yoshinaga Y."/>
            <person name="Zwiers L.-H."/>
            <person name="Turgeon B."/>
            <person name="Goodwin S."/>
            <person name="Spatafora J."/>
            <person name="Crous P."/>
            <person name="Grigoriev I."/>
        </authorList>
    </citation>
    <scope>NUCLEOTIDE SEQUENCE</scope>
    <source>
        <strain evidence="1">CBS 101060</strain>
    </source>
</reference>
<dbReference type="AlphaFoldDB" id="A0A9P4VTK2"/>
<dbReference type="OrthoDB" id="3860023at2759"/>
<keyword evidence="2" id="KW-1185">Reference proteome</keyword>
<protein>
    <submittedName>
        <fullName evidence="1">Uncharacterized protein</fullName>
    </submittedName>
</protein>
<dbReference type="EMBL" id="MU006092">
    <property type="protein sequence ID" value="KAF2841017.1"/>
    <property type="molecule type" value="Genomic_DNA"/>
</dbReference>
<accession>A0A9P4VTK2</accession>
<organism evidence="1 2">
    <name type="scientific">Patellaria atrata CBS 101060</name>
    <dbReference type="NCBI Taxonomy" id="1346257"/>
    <lineage>
        <taxon>Eukaryota</taxon>
        <taxon>Fungi</taxon>
        <taxon>Dikarya</taxon>
        <taxon>Ascomycota</taxon>
        <taxon>Pezizomycotina</taxon>
        <taxon>Dothideomycetes</taxon>
        <taxon>Dothideomycetes incertae sedis</taxon>
        <taxon>Patellariales</taxon>
        <taxon>Patellariaceae</taxon>
        <taxon>Patellaria</taxon>
    </lineage>
</organism>
<proteinExistence type="predicted"/>
<gene>
    <name evidence="1" type="ORF">M501DRAFT_1015004</name>
</gene>
<sequence length="219" mass="25099">MSLPSVPGLFFVNSGITSPNLNTTAWNSWYNNEHIRDLLQTSEVHTAYRYYSTYPEETDQPYLAFYPLQHVAWLESEEFITVPNVSSTLNVPEINQDPTSCYDVADFEFRAYSTVGGYSTRGTAPYVVTLTFDTDDEVDEAWVNRYLRSLKRTRGYRGGKVYKHESSFGDAPPESHGSYFAIHGFNHYPRYNLRTENMYNVETSSWQLLAALGNVRAGY</sequence>
<name>A0A9P4VTK2_9PEZI</name>
<comment type="caution">
    <text evidence="1">The sequence shown here is derived from an EMBL/GenBank/DDBJ whole genome shotgun (WGS) entry which is preliminary data.</text>
</comment>
<evidence type="ECO:0000313" key="2">
    <source>
        <dbReference type="Proteomes" id="UP000799429"/>
    </source>
</evidence>